<dbReference type="AlphaFoldDB" id="A0A3B0QRL4"/>
<comment type="similarity">
    <text evidence="2">Belongs to the CTP synthase family.</text>
</comment>
<dbReference type="InterPro" id="IPR017926">
    <property type="entry name" value="GATASE"/>
</dbReference>
<dbReference type="GO" id="GO:0005829">
    <property type="term" value="C:cytosol"/>
    <property type="evidence" value="ECO:0007669"/>
    <property type="project" value="TreeGrafter"/>
</dbReference>
<dbReference type="GO" id="GO:0044210">
    <property type="term" value="P:'de novo' CTP biosynthetic process"/>
    <property type="evidence" value="ECO:0007669"/>
    <property type="project" value="UniProtKB-UniPathway"/>
</dbReference>
<dbReference type="Gene3D" id="3.40.50.880">
    <property type="match status" value="1"/>
</dbReference>
<feature type="region of interest" description="Disordered" evidence="13">
    <location>
        <begin position="553"/>
        <end position="580"/>
    </location>
</feature>
<gene>
    <name evidence="16" type="ORF">MNBD_DELTA01-240</name>
</gene>
<dbReference type="SUPFAM" id="SSF52540">
    <property type="entry name" value="P-loop containing nucleoside triphosphate hydrolases"/>
    <property type="match status" value="1"/>
</dbReference>
<dbReference type="FunFam" id="3.40.50.300:FF:000009">
    <property type="entry name" value="CTP synthase"/>
    <property type="match status" value="1"/>
</dbReference>
<dbReference type="SUPFAM" id="SSF52317">
    <property type="entry name" value="Class I glutamine amidotransferase-like"/>
    <property type="match status" value="1"/>
</dbReference>
<dbReference type="Gene3D" id="3.40.50.300">
    <property type="entry name" value="P-loop containing nucleotide triphosphate hydrolases"/>
    <property type="match status" value="1"/>
</dbReference>
<comment type="catalytic activity">
    <reaction evidence="11">
        <text>UTP + L-glutamine + ATP + H2O = CTP + L-glutamate + ADP + phosphate + 2 H(+)</text>
        <dbReference type="Rhea" id="RHEA:26426"/>
        <dbReference type="ChEBI" id="CHEBI:15377"/>
        <dbReference type="ChEBI" id="CHEBI:15378"/>
        <dbReference type="ChEBI" id="CHEBI:29985"/>
        <dbReference type="ChEBI" id="CHEBI:30616"/>
        <dbReference type="ChEBI" id="CHEBI:37563"/>
        <dbReference type="ChEBI" id="CHEBI:43474"/>
        <dbReference type="ChEBI" id="CHEBI:46398"/>
        <dbReference type="ChEBI" id="CHEBI:58359"/>
        <dbReference type="ChEBI" id="CHEBI:456216"/>
        <dbReference type="EC" id="6.3.4.2"/>
    </reaction>
</comment>
<dbReference type="Pfam" id="PF00117">
    <property type="entry name" value="GATase"/>
    <property type="match status" value="1"/>
</dbReference>
<accession>A0A3B0QRL4</accession>
<organism evidence="16">
    <name type="scientific">hydrothermal vent metagenome</name>
    <dbReference type="NCBI Taxonomy" id="652676"/>
    <lineage>
        <taxon>unclassified sequences</taxon>
        <taxon>metagenomes</taxon>
        <taxon>ecological metagenomes</taxon>
    </lineage>
</organism>
<dbReference type="PANTHER" id="PTHR11550:SF0">
    <property type="entry name" value="CTP SYNTHASE-RELATED"/>
    <property type="match status" value="1"/>
</dbReference>
<dbReference type="EC" id="6.3.4.2" evidence="3"/>
<evidence type="ECO:0000259" key="15">
    <source>
        <dbReference type="Pfam" id="PF06418"/>
    </source>
</evidence>
<dbReference type="UniPathway" id="UPA00159">
    <property type="reaction ID" value="UER00277"/>
</dbReference>
<reference evidence="16" key="1">
    <citation type="submission" date="2018-06" db="EMBL/GenBank/DDBJ databases">
        <authorList>
            <person name="Zhirakovskaya E."/>
        </authorList>
    </citation>
    <scope>NUCLEOTIDE SEQUENCE</scope>
</reference>
<keyword evidence="9" id="KW-0315">Glutamine amidotransferase</keyword>
<evidence type="ECO:0000256" key="9">
    <source>
        <dbReference type="ARBA" id="ARBA00022962"/>
    </source>
</evidence>
<keyword evidence="5" id="KW-0479">Metal-binding</keyword>
<evidence type="ECO:0000259" key="14">
    <source>
        <dbReference type="Pfam" id="PF00117"/>
    </source>
</evidence>
<dbReference type="InterPro" id="IPR027417">
    <property type="entry name" value="P-loop_NTPase"/>
</dbReference>
<dbReference type="InterPro" id="IPR004468">
    <property type="entry name" value="CTP_synthase"/>
</dbReference>
<dbReference type="FunFam" id="3.40.50.880:FF:000002">
    <property type="entry name" value="CTP synthase"/>
    <property type="match status" value="1"/>
</dbReference>
<evidence type="ECO:0000256" key="7">
    <source>
        <dbReference type="ARBA" id="ARBA00022840"/>
    </source>
</evidence>
<dbReference type="InterPro" id="IPR017456">
    <property type="entry name" value="CTP_synthase_N"/>
</dbReference>
<dbReference type="EMBL" id="UOEA01000027">
    <property type="protein sequence ID" value="VAV82729.1"/>
    <property type="molecule type" value="Genomic_DNA"/>
</dbReference>
<comment type="pathway">
    <text evidence="1">Pyrimidine metabolism; CTP biosynthesis via de novo pathway; CTP from UDP: step 2/2.</text>
</comment>
<proteinExistence type="inferred from homology"/>
<feature type="domain" description="CTP synthase N-terminal" evidence="15">
    <location>
        <begin position="11"/>
        <end position="273"/>
    </location>
</feature>
<dbReference type="InterPro" id="IPR033828">
    <property type="entry name" value="GATase1_CTP_Synthase"/>
</dbReference>
<evidence type="ECO:0000256" key="3">
    <source>
        <dbReference type="ARBA" id="ARBA00012291"/>
    </source>
</evidence>
<feature type="domain" description="Glutamine amidotransferase" evidence="14">
    <location>
        <begin position="308"/>
        <end position="532"/>
    </location>
</feature>
<keyword evidence="10" id="KW-0665">Pyrimidine biosynthesis</keyword>
<evidence type="ECO:0000313" key="16">
    <source>
        <dbReference type="EMBL" id="VAV82729.1"/>
    </source>
</evidence>
<evidence type="ECO:0000256" key="1">
    <source>
        <dbReference type="ARBA" id="ARBA00005171"/>
    </source>
</evidence>
<dbReference type="PROSITE" id="PS51273">
    <property type="entry name" value="GATASE_TYPE_1"/>
    <property type="match status" value="1"/>
</dbReference>
<evidence type="ECO:0000256" key="8">
    <source>
        <dbReference type="ARBA" id="ARBA00022842"/>
    </source>
</evidence>
<evidence type="ECO:0000256" key="13">
    <source>
        <dbReference type="SAM" id="MobiDB-lite"/>
    </source>
</evidence>
<keyword evidence="4 16" id="KW-0436">Ligase</keyword>
<dbReference type="HAMAP" id="MF_01227">
    <property type="entry name" value="PyrG"/>
    <property type="match status" value="1"/>
</dbReference>
<dbReference type="GO" id="GO:0003883">
    <property type="term" value="F:CTP synthase activity"/>
    <property type="evidence" value="ECO:0007669"/>
    <property type="project" value="UniProtKB-EC"/>
</dbReference>
<dbReference type="GO" id="GO:0097268">
    <property type="term" value="C:cytoophidium"/>
    <property type="evidence" value="ECO:0007669"/>
    <property type="project" value="UniProtKB-ARBA"/>
</dbReference>
<evidence type="ECO:0000256" key="4">
    <source>
        <dbReference type="ARBA" id="ARBA00022598"/>
    </source>
</evidence>
<name>A0A3B0QRL4_9ZZZZ</name>
<keyword evidence="6" id="KW-0547">Nucleotide-binding</keyword>
<evidence type="ECO:0000256" key="11">
    <source>
        <dbReference type="ARBA" id="ARBA00047781"/>
    </source>
</evidence>
<protein>
    <recommendedName>
        <fullName evidence="12">CTP synthase</fullName>
        <ecNumber evidence="3">6.3.4.2</ecNumber>
    </recommendedName>
</protein>
<dbReference type="NCBIfam" id="TIGR00337">
    <property type="entry name" value="PyrG"/>
    <property type="match status" value="1"/>
</dbReference>
<keyword evidence="8" id="KW-0460">Magnesium</keyword>
<evidence type="ECO:0000256" key="6">
    <source>
        <dbReference type="ARBA" id="ARBA00022741"/>
    </source>
</evidence>
<keyword evidence="7" id="KW-0067">ATP-binding</keyword>
<dbReference type="GO" id="GO:0042802">
    <property type="term" value="F:identical protein binding"/>
    <property type="evidence" value="ECO:0007669"/>
    <property type="project" value="TreeGrafter"/>
</dbReference>
<dbReference type="CDD" id="cd01746">
    <property type="entry name" value="GATase1_CTP_Synthase"/>
    <property type="match status" value="1"/>
</dbReference>
<evidence type="ECO:0000256" key="12">
    <source>
        <dbReference type="ARBA" id="ARBA00070745"/>
    </source>
</evidence>
<sequence length="580" mass="63904">MADTSVHAKTKFIFVTGGVVSSLGKGIASASIGALLEARGLKITLQKLDPYINVDPGTMSPFQHGEVFVTDDGSETDLDLGHYERFTTATLTKVNNFTTGQVYDTIIKKERRGDYLGGTVQVVPHVTDEIKKRVLALSNDVDVALIEIGGTVGDIESLPFLEAIRQLRYDLGKENVLYLHLTLVPYIATAKELKTKPTQHSVNKLREIGIQPDILLCRTDRELEPDLKRKIALFCNVDLDAVVAARDVESVYEVPLALRNEGIDDKIVKMLNIWTGAPKLDQWEKIVKKLRKPRHEVTIGIVGKYVDLQDSYKSMHEALIHGGLANNARVNFKYIDSEDIEKKGAEAFLGDVDGVLVPGGFGSRGIEGKVSAIKYLRENKKPFFGICLGMQMAVMEVARNIAGLAGANSVEFDPDTKYPVVDLMEGQRGIEAKGGTMRLGAYPCTVKKGTHAYKAYASTEVSERHRHRFEVNNEFRSELEKAGLEFSGVSPDGTLVEIAEFRDHPWFLGCQFHPEFKSSPASPHPLFKDFVKAVLKYKQSCAGGLAGGAKKCAQKKTLKKKTAKKKTVKKARKPSGAGKR</sequence>
<evidence type="ECO:0000256" key="2">
    <source>
        <dbReference type="ARBA" id="ARBA00007533"/>
    </source>
</evidence>
<evidence type="ECO:0000256" key="10">
    <source>
        <dbReference type="ARBA" id="ARBA00022975"/>
    </source>
</evidence>
<dbReference type="CDD" id="cd03113">
    <property type="entry name" value="CTPS_N"/>
    <property type="match status" value="1"/>
</dbReference>
<dbReference type="PANTHER" id="PTHR11550">
    <property type="entry name" value="CTP SYNTHASE"/>
    <property type="match status" value="1"/>
</dbReference>
<dbReference type="InterPro" id="IPR029062">
    <property type="entry name" value="Class_I_gatase-like"/>
</dbReference>
<dbReference type="Pfam" id="PF06418">
    <property type="entry name" value="CTP_synth_N"/>
    <property type="match status" value="1"/>
</dbReference>
<dbReference type="NCBIfam" id="NF003792">
    <property type="entry name" value="PRK05380.1"/>
    <property type="match status" value="1"/>
</dbReference>
<evidence type="ECO:0000256" key="5">
    <source>
        <dbReference type="ARBA" id="ARBA00022723"/>
    </source>
</evidence>
<dbReference type="GO" id="GO:0046872">
    <property type="term" value="F:metal ion binding"/>
    <property type="evidence" value="ECO:0007669"/>
    <property type="project" value="UniProtKB-KW"/>
</dbReference>
<dbReference type="GO" id="GO:0019856">
    <property type="term" value="P:pyrimidine nucleobase biosynthetic process"/>
    <property type="evidence" value="ECO:0007669"/>
    <property type="project" value="TreeGrafter"/>
</dbReference>
<dbReference type="GO" id="GO:0005524">
    <property type="term" value="F:ATP binding"/>
    <property type="evidence" value="ECO:0007669"/>
    <property type="project" value="UniProtKB-KW"/>
</dbReference>